<evidence type="ECO:0000256" key="5">
    <source>
        <dbReference type="PROSITE-ProRule" id="PRU00176"/>
    </source>
</evidence>
<dbReference type="AlphaFoldDB" id="A0A4P9X5N8"/>
<organism evidence="8 9">
    <name type="scientific">Caulochytrium protostelioides</name>
    <dbReference type="NCBI Taxonomy" id="1555241"/>
    <lineage>
        <taxon>Eukaryota</taxon>
        <taxon>Fungi</taxon>
        <taxon>Fungi incertae sedis</taxon>
        <taxon>Chytridiomycota</taxon>
        <taxon>Chytridiomycota incertae sedis</taxon>
        <taxon>Chytridiomycetes</taxon>
        <taxon>Caulochytriales</taxon>
        <taxon>Caulochytriaceae</taxon>
        <taxon>Caulochytrium</taxon>
    </lineage>
</organism>
<reference evidence="9" key="1">
    <citation type="journal article" date="2018" name="Nat. Microbiol.">
        <title>Leveraging single-cell genomics to expand the fungal tree of life.</title>
        <authorList>
            <person name="Ahrendt S.R."/>
            <person name="Quandt C.A."/>
            <person name="Ciobanu D."/>
            <person name="Clum A."/>
            <person name="Salamov A."/>
            <person name="Andreopoulos B."/>
            <person name="Cheng J.F."/>
            <person name="Woyke T."/>
            <person name="Pelin A."/>
            <person name="Henrissat B."/>
            <person name="Reynolds N.K."/>
            <person name="Benny G.L."/>
            <person name="Smith M.E."/>
            <person name="James T.Y."/>
            <person name="Grigoriev I.V."/>
        </authorList>
    </citation>
    <scope>NUCLEOTIDE SEQUENCE [LARGE SCALE GENOMIC DNA]</scope>
    <source>
        <strain evidence="9">ATCC 52028</strain>
    </source>
</reference>
<dbReference type="InterPro" id="IPR034240">
    <property type="entry name" value="eIF3G_RRM"/>
</dbReference>
<dbReference type="Proteomes" id="UP000274922">
    <property type="component" value="Unassembled WGS sequence"/>
</dbReference>
<keyword evidence="1" id="KW-0963">Cytoplasm</keyword>
<gene>
    <name evidence="8" type="ORF">CXG81DRAFT_5905</name>
</gene>
<dbReference type="GO" id="GO:0003743">
    <property type="term" value="F:translation initiation factor activity"/>
    <property type="evidence" value="ECO:0007669"/>
    <property type="project" value="UniProtKB-KW"/>
</dbReference>
<dbReference type="CDD" id="cd12408">
    <property type="entry name" value="RRM_eIF3G_like"/>
    <property type="match status" value="1"/>
</dbReference>
<dbReference type="InterPro" id="IPR012677">
    <property type="entry name" value="Nucleotide-bd_a/b_plait_sf"/>
</dbReference>
<dbReference type="InterPro" id="IPR017334">
    <property type="entry name" value="eIF3_g"/>
</dbReference>
<feature type="domain" description="RRM" evidence="7">
    <location>
        <begin position="176"/>
        <end position="256"/>
    </location>
</feature>
<proteinExistence type="predicted"/>
<dbReference type="EMBL" id="ML014215">
    <property type="protein sequence ID" value="RKP00457.1"/>
    <property type="molecule type" value="Genomic_DNA"/>
</dbReference>
<dbReference type="PANTHER" id="PTHR10352">
    <property type="entry name" value="EUKARYOTIC TRANSLATION INITIATION FACTOR 3 SUBUNIT G"/>
    <property type="match status" value="1"/>
</dbReference>
<dbReference type="PIRSF" id="PIRSF037949">
    <property type="entry name" value="Transl_init_eIF-3_RNA-bind"/>
    <property type="match status" value="1"/>
</dbReference>
<dbReference type="Pfam" id="PF12353">
    <property type="entry name" value="eIF3g"/>
    <property type="match status" value="1"/>
</dbReference>
<dbReference type="STRING" id="1555241.A0A4P9X5N8"/>
<evidence type="ECO:0000256" key="3">
    <source>
        <dbReference type="ARBA" id="ARBA00022884"/>
    </source>
</evidence>
<evidence type="ECO:0000256" key="2">
    <source>
        <dbReference type="ARBA" id="ARBA00022540"/>
    </source>
</evidence>
<evidence type="ECO:0000256" key="6">
    <source>
        <dbReference type="SAM" id="Coils"/>
    </source>
</evidence>
<dbReference type="SMART" id="SM00360">
    <property type="entry name" value="RRM"/>
    <property type="match status" value="1"/>
</dbReference>
<name>A0A4P9X5N8_9FUNG</name>
<dbReference type="GO" id="GO:0003723">
    <property type="term" value="F:RNA binding"/>
    <property type="evidence" value="ECO:0007669"/>
    <property type="project" value="UniProtKB-UniRule"/>
</dbReference>
<feature type="non-terminal residue" evidence="8">
    <location>
        <position position="256"/>
    </location>
</feature>
<evidence type="ECO:0000313" key="9">
    <source>
        <dbReference type="Proteomes" id="UP000274922"/>
    </source>
</evidence>
<evidence type="ECO:0000259" key="7">
    <source>
        <dbReference type="PROSITE" id="PS50102"/>
    </source>
</evidence>
<sequence>TRKSILRKVETLVPLAVTERKNNWVKFGAVAQCPPGPDTDSTTLGDHMVVRLSTQLEEDEDQFQREAEEARKLTIAKAMSCRICSQNHRTSKCPFKGTHSPLTGASPLGETAGAPATGMAGAPSMGMAGVVAGGGTGGSVDASGGGPARYVAPGRRPGATSSLELDAYGRPIQEGFSVRITNLIPNAVENDVRELVTLITPSSTVGRVYVARDKITGEGKGYSFATFLTKDAAQAVIDRLDGHAYGNLILGVDWAQ</sequence>
<dbReference type="PROSITE" id="PS50102">
    <property type="entry name" value="RRM"/>
    <property type="match status" value="1"/>
</dbReference>
<evidence type="ECO:0000313" key="8">
    <source>
        <dbReference type="EMBL" id="RKP00457.1"/>
    </source>
</evidence>
<dbReference type="InterPro" id="IPR000504">
    <property type="entry name" value="RRM_dom"/>
</dbReference>
<accession>A0A4P9X5N8</accession>
<evidence type="ECO:0000256" key="4">
    <source>
        <dbReference type="ARBA" id="ARBA00022917"/>
    </source>
</evidence>
<protein>
    <recommendedName>
        <fullName evidence="7">RRM domain-containing protein</fullName>
    </recommendedName>
</protein>
<dbReference type="Pfam" id="PF00076">
    <property type="entry name" value="RRM_1"/>
    <property type="match status" value="1"/>
</dbReference>
<dbReference type="SUPFAM" id="SSF54928">
    <property type="entry name" value="RNA-binding domain, RBD"/>
    <property type="match status" value="1"/>
</dbReference>
<keyword evidence="6" id="KW-0175">Coiled coil</keyword>
<keyword evidence="9" id="KW-1185">Reference proteome</keyword>
<keyword evidence="2" id="KW-0396">Initiation factor</keyword>
<feature type="coiled-coil region" evidence="6">
    <location>
        <begin position="49"/>
        <end position="76"/>
    </location>
</feature>
<dbReference type="Gene3D" id="3.30.70.330">
    <property type="match status" value="1"/>
</dbReference>
<dbReference type="OrthoDB" id="639027at2759"/>
<feature type="non-terminal residue" evidence="8">
    <location>
        <position position="1"/>
    </location>
</feature>
<dbReference type="GO" id="GO:0005852">
    <property type="term" value="C:eukaryotic translation initiation factor 3 complex"/>
    <property type="evidence" value="ECO:0007669"/>
    <property type="project" value="InterPro"/>
</dbReference>
<dbReference type="InterPro" id="IPR035979">
    <property type="entry name" value="RBD_domain_sf"/>
</dbReference>
<keyword evidence="4" id="KW-0648">Protein biosynthesis</keyword>
<keyword evidence="3 5" id="KW-0694">RNA-binding</keyword>
<dbReference type="InterPro" id="IPR024675">
    <property type="entry name" value="eIF3g_N"/>
</dbReference>
<evidence type="ECO:0000256" key="1">
    <source>
        <dbReference type="ARBA" id="ARBA00022490"/>
    </source>
</evidence>